<organism evidence="8">
    <name type="scientific">Candidatus Kentrum sp. UNK</name>
    <dbReference type="NCBI Taxonomy" id="2126344"/>
    <lineage>
        <taxon>Bacteria</taxon>
        <taxon>Pseudomonadati</taxon>
        <taxon>Pseudomonadota</taxon>
        <taxon>Gammaproteobacteria</taxon>
        <taxon>Candidatus Kentrum</taxon>
    </lineage>
</organism>
<reference evidence="8" key="1">
    <citation type="submission" date="2019-02" db="EMBL/GenBank/DDBJ databases">
        <authorList>
            <person name="Gruber-Vodicka R. H."/>
            <person name="Seah K. B. B."/>
        </authorList>
    </citation>
    <scope>NUCLEOTIDE SEQUENCE</scope>
    <source>
        <strain evidence="8">BECK_BY19</strain>
        <strain evidence="7">BECK_BY8</strain>
    </source>
</reference>
<feature type="region of interest" description="Disordered" evidence="5">
    <location>
        <begin position="73"/>
        <end position="95"/>
    </location>
</feature>
<dbReference type="PANTHER" id="PTHR43776:SF7">
    <property type="entry name" value="D,D-DIPEPTIDE TRANSPORT ATP-BINDING PROTEIN DDPF-RELATED"/>
    <property type="match status" value="1"/>
</dbReference>
<evidence type="ECO:0000313" key="7">
    <source>
        <dbReference type="EMBL" id="VFK59838.1"/>
    </source>
</evidence>
<feature type="domain" description="Oligopeptide/dipeptide ABC transporter C-terminal" evidence="6">
    <location>
        <begin position="44"/>
        <end position="76"/>
    </location>
</feature>
<dbReference type="GO" id="GO:0005524">
    <property type="term" value="F:ATP binding"/>
    <property type="evidence" value="ECO:0007669"/>
    <property type="project" value="UniProtKB-KW"/>
</dbReference>
<evidence type="ECO:0000256" key="3">
    <source>
        <dbReference type="ARBA" id="ARBA00022741"/>
    </source>
</evidence>
<protein>
    <submittedName>
        <fullName evidence="8">Oligopeptide/dipeptide transporter, C-terminal region</fullName>
    </submittedName>
</protein>
<dbReference type="GO" id="GO:0015833">
    <property type="term" value="P:peptide transport"/>
    <property type="evidence" value="ECO:0007669"/>
    <property type="project" value="InterPro"/>
</dbReference>
<evidence type="ECO:0000259" key="6">
    <source>
        <dbReference type="Pfam" id="PF08352"/>
    </source>
</evidence>
<dbReference type="EMBL" id="CAADFZ010000009">
    <property type="protein sequence ID" value="VFK59838.1"/>
    <property type="molecule type" value="Genomic_DNA"/>
</dbReference>
<comment type="similarity">
    <text evidence="1">Belongs to the ABC transporter superfamily.</text>
</comment>
<dbReference type="AlphaFoldDB" id="A0A451AVQ2"/>
<evidence type="ECO:0000256" key="5">
    <source>
        <dbReference type="SAM" id="MobiDB-lite"/>
    </source>
</evidence>
<proteinExistence type="inferred from homology"/>
<evidence type="ECO:0000313" key="8">
    <source>
        <dbReference type="EMBL" id="VFK70130.1"/>
    </source>
</evidence>
<accession>A0A451AVQ2</accession>
<dbReference type="InterPro" id="IPR013563">
    <property type="entry name" value="Oligopep_ABC_C"/>
</dbReference>
<dbReference type="PANTHER" id="PTHR43776">
    <property type="entry name" value="TRANSPORT ATP-BINDING PROTEIN"/>
    <property type="match status" value="1"/>
</dbReference>
<dbReference type="EMBL" id="CAADGD010000024">
    <property type="protein sequence ID" value="VFK70130.1"/>
    <property type="molecule type" value="Genomic_DNA"/>
</dbReference>
<keyword evidence="3" id="KW-0547">Nucleotide-binding</keyword>
<gene>
    <name evidence="7" type="ORF">BECKUNK1418G_GA0071005_100922</name>
    <name evidence="8" type="ORF">BECKUNK1418H_GA0071006_102422</name>
</gene>
<dbReference type="SUPFAM" id="SSF52540">
    <property type="entry name" value="P-loop containing nucleoside triphosphate hydrolases"/>
    <property type="match status" value="1"/>
</dbReference>
<keyword evidence="4" id="KW-0067">ATP-binding</keyword>
<evidence type="ECO:0000256" key="2">
    <source>
        <dbReference type="ARBA" id="ARBA00022448"/>
    </source>
</evidence>
<dbReference type="InterPro" id="IPR027417">
    <property type="entry name" value="P-loop_NTPase"/>
</dbReference>
<feature type="compositionally biased region" description="Low complexity" evidence="5">
    <location>
        <begin position="81"/>
        <end position="95"/>
    </location>
</feature>
<dbReference type="Pfam" id="PF08352">
    <property type="entry name" value="oligo_HPY"/>
    <property type="match status" value="1"/>
</dbReference>
<evidence type="ECO:0000256" key="4">
    <source>
        <dbReference type="ARBA" id="ARBA00022840"/>
    </source>
</evidence>
<evidence type="ECO:0000256" key="1">
    <source>
        <dbReference type="ARBA" id="ARBA00005417"/>
    </source>
</evidence>
<dbReference type="Gene3D" id="3.40.50.300">
    <property type="entry name" value="P-loop containing nucleotide triphosphate hydrolases"/>
    <property type="match status" value="1"/>
</dbReference>
<dbReference type="InterPro" id="IPR050319">
    <property type="entry name" value="ABC_transp_ATP-bind"/>
</dbReference>
<name>A0A451AVQ2_9GAMM</name>
<sequence>MQNKLIRIGRRLLHAAPSVFGIHDLNVVRLLCDRVIVMNRGKIIEQGTADEVLRNPRAEYTKTLIQAIPHFEPTNISGKLGSRSRSESPSEPFFG</sequence>
<keyword evidence="2" id="KW-0813">Transport</keyword>